<dbReference type="PANTHER" id="PTHR35546">
    <property type="entry name" value="F-BOX PROTEIN INTERACTION DOMAIN PROTEIN-RELATED"/>
    <property type="match status" value="1"/>
</dbReference>
<dbReference type="Proteomes" id="UP001293254">
    <property type="component" value="Unassembled WGS sequence"/>
</dbReference>
<evidence type="ECO:0000313" key="2">
    <source>
        <dbReference type="EMBL" id="KAK4422376.1"/>
    </source>
</evidence>
<accession>A0AAE2CHG1</accession>
<sequence length="367" mass="42918">MGSDQEVLPDDMVFDILTRLPSLETLDTCKSVCKRWEEMIYETSFMPLYCRRSRKLSGFFIQDMQEHKYFSMFAAMDDHHQDGSTKSDDVCIASLPDDMKILASCNHGILCCVRRRGKNYRYYVCKPTTQQWESLPNPKLRYQTVSVAVMVLGSNPFRYKIVRLSRRGVEESMKDYYAYRCEIFDSKDWRWREVQGIPVLYTELIIDTISTNNAVYWLTDEDNVIAFHEADELLHKFPLPELAMQNKNLSNCKRLVEYQGRLGLTFLKEDGKMALWPTKDGPIKGTIKWIKEAMVIDPENLEDRVQYPTLAGFYNAGIAFLKGFQEVVFYKLEDGSLRRVELDHRMRDASDVFQFRSDLEPVRLGRV</sequence>
<proteinExistence type="predicted"/>
<evidence type="ECO:0000259" key="1">
    <source>
        <dbReference type="SMART" id="SM00256"/>
    </source>
</evidence>
<dbReference type="InterPro" id="IPR055290">
    <property type="entry name" value="At3g26010-like"/>
</dbReference>
<dbReference type="InterPro" id="IPR017451">
    <property type="entry name" value="F-box-assoc_interact_dom"/>
</dbReference>
<dbReference type="SUPFAM" id="SSF81383">
    <property type="entry name" value="F-box domain"/>
    <property type="match status" value="1"/>
</dbReference>
<evidence type="ECO:0000313" key="3">
    <source>
        <dbReference type="EMBL" id="KAK4422399.1"/>
    </source>
</evidence>
<dbReference type="Pfam" id="PF12937">
    <property type="entry name" value="F-box-like"/>
    <property type="match status" value="1"/>
</dbReference>
<organism evidence="2 4">
    <name type="scientific">Sesamum alatum</name>
    <dbReference type="NCBI Taxonomy" id="300844"/>
    <lineage>
        <taxon>Eukaryota</taxon>
        <taxon>Viridiplantae</taxon>
        <taxon>Streptophyta</taxon>
        <taxon>Embryophyta</taxon>
        <taxon>Tracheophyta</taxon>
        <taxon>Spermatophyta</taxon>
        <taxon>Magnoliopsida</taxon>
        <taxon>eudicotyledons</taxon>
        <taxon>Gunneridae</taxon>
        <taxon>Pentapetalae</taxon>
        <taxon>asterids</taxon>
        <taxon>lamiids</taxon>
        <taxon>Lamiales</taxon>
        <taxon>Pedaliaceae</taxon>
        <taxon>Sesamum</taxon>
    </lineage>
</organism>
<comment type="caution">
    <text evidence="2">The sequence shown here is derived from an EMBL/GenBank/DDBJ whole genome shotgun (WGS) entry which is preliminary data.</text>
</comment>
<name>A0AAE2CHG1_9LAMI</name>
<dbReference type="SMART" id="SM00256">
    <property type="entry name" value="FBOX"/>
    <property type="match status" value="1"/>
</dbReference>
<dbReference type="AlphaFoldDB" id="A0AAE2CHG1"/>
<dbReference type="PANTHER" id="PTHR35546:SF16">
    <property type="entry name" value="F-BOX ASSOCIATED UBIQUITINATION EFFECTOR FAMILY PROTEIN-RELATED"/>
    <property type="match status" value="1"/>
</dbReference>
<dbReference type="Gene3D" id="1.20.1280.50">
    <property type="match status" value="1"/>
</dbReference>
<dbReference type="EMBL" id="JACGWO010000007">
    <property type="protein sequence ID" value="KAK4422376.1"/>
    <property type="molecule type" value="Genomic_DNA"/>
</dbReference>
<reference evidence="2" key="1">
    <citation type="submission" date="2020-06" db="EMBL/GenBank/DDBJ databases">
        <authorList>
            <person name="Li T."/>
            <person name="Hu X."/>
            <person name="Zhang T."/>
            <person name="Song X."/>
            <person name="Zhang H."/>
            <person name="Dai N."/>
            <person name="Sheng W."/>
            <person name="Hou X."/>
            <person name="Wei L."/>
        </authorList>
    </citation>
    <scope>NUCLEOTIDE SEQUENCE</scope>
    <source>
        <strain evidence="2">3651</strain>
        <tissue evidence="2">Leaf</tissue>
    </source>
</reference>
<keyword evidence="4" id="KW-1185">Reference proteome</keyword>
<dbReference type="InterPro" id="IPR036047">
    <property type="entry name" value="F-box-like_dom_sf"/>
</dbReference>
<dbReference type="InterPro" id="IPR013187">
    <property type="entry name" value="F-box-assoc_dom_typ3"/>
</dbReference>
<dbReference type="EMBL" id="JACGWO010000007">
    <property type="protein sequence ID" value="KAK4422399.1"/>
    <property type="molecule type" value="Genomic_DNA"/>
</dbReference>
<dbReference type="InterPro" id="IPR001810">
    <property type="entry name" value="F-box_dom"/>
</dbReference>
<protein>
    <submittedName>
        <fullName evidence="2">F-box protein</fullName>
    </submittedName>
</protein>
<dbReference type="Pfam" id="PF08268">
    <property type="entry name" value="FBA_3"/>
    <property type="match status" value="1"/>
</dbReference>
<dbReference type="NCBIfam" id="TIGR01640">
    <property type="entry name" value="F_box_assoc_1"/>
    <property type="match status" value="1"/>
</dbReference>
<evidence type="ECO:0000313" key="4">
    <source>
        <dbReference type="Proteomes" id="UP001293254"/>
    </source>
</evidence>
<gene>
    <name evidence="2" type="ORF">Salat_1819900</name>
    <name evidence="3" type="ORF">Salat_1822200</name>
</gene>
<reference evidence="2" key="2">
    <citation type="journal article" date="2024" name="Plant">
        <title>Genomic evolution and insights into agronomic trait innovations of Sesamum species.</title>
        <authorList>
            <person name="Miao H."/>
            <person name="Wang L."/>
            <person name="Qu L."/>
            <person name="Liu H."/>
            <person name="Sun Y."/>
            <person name="Le M."/>
            <person name="Wang Q."/>
            <person name="Wei S."/>
            <person name="Zheng Y."/>
            <person name="Lin W."/>
            <person name="Duan Y."/>
            <person name="Cao H."/>
            <person name="Xiong S."/>
            <person name="Wang X."/>
            <person name="Wei L."/>
            <person name="Li C."/>
            <person name="Ma Q."/>
            <person name="Ju M."/>
            <person name="Zhao R."/>
            <person name="Li G."/>
            <person name="Mu C."/>
            <person name="Tian Q."/>
            <person name="Mei H."/>
            <person name="Zhang T."/>
            <person name="Gao T."/>
            <person name="Zhang H."/>
        </authorList>
    </citation>
    <scope>NUCLEOTIDE SEQUENCE</scope>
    <source>
        <strain evidence="2">3651</strain>
    </source>
</reference>
<feature type="domain" description="F-box" evidence="1">
    <location>
        <begin position="8"/>
        <end position="49"/>
    </location>
</feature>